<dbReference type="STRING" id="1245748.A0A421DAY0"/>
<keyword evidence="5" id="KW-0862">Zinc</keyword>
<dbReference type="AlphaFoldDB" id="A0A421DAY0"/>
<dbReference type="Proteomes" id="UP000215289">
    <property type="component" value="Unassembled WGS sequence"/>
</dbReference>
<sequence length="134" mass="15200">MVNLRLAVETSIAQVEEHYESLINPIAQKHGMEFEGFHSSYDSPERRKISLFGVDALEPAPVSPTDAEPFQVLAGTIKNTLKPLDKDEEIIVTPYLMPANTDTKFFWVLTKNIYRFTPITEELGPESQPSTYNR</sequence>
<keyword evidence="4" id="KW-0378">Hydrolase</keyword>
<evidence type="ECO:0000256" key="1">
    <source>
        <dbReference type="ARBA" id="ARBA00006247"/>
    </source>
</evidence>
<dbReference type="GO" id="GO:0004180">
    <property type="term" value="F:carboxypeptidase activity"/>
    <property type="evidence" value="ECO:0007669"/>
    <property type="project" value="TreeGrafter"/>
</dbReference>
<evidence type="ECO:0000256" key="2">
    <source>
        <dbReference type="ARBA" id="ARBA00022670"/>
    </source>
</evidence>
<evidence type="ECO:0000313" key="7">
    <source>
        <dbReference type="Proteomes" id="UP000215289"/>
    </source>
</evidence>
<evidence type="ECO:0000256" key="3">
    <source>
        <dbReference type="ARBA" id="ARBA00022723"/>
    </source>
</evidence>
<keyword evidence="7" id="KW-1185">Reference proteome</keyword>
<dbReference type="OrthoDB" id="3064516at2759"/>
<organism evidence="6 7">
    <name type="scientific">Aspergillus turcosus</name>
    <dbReference type="NCBI Taxonomy" id="1245748"/>
    <lineage>
        <taxon>Eukaryota</taxon>
        <taxon>Fungi</taxon>
        <taxon>Dikarya</taxon>
        <taxon>Ascomycota</taxon>
        <taxon>Pezizomycotina</taxon>
        <taxon>Eurotiomycetes</taxon>
        <taxon>Eurotiomycetidae</taxon>
        <taxon>Eurotiales</taxon>
        <taxon>Aspergillaceae</taxon>
        <taxon>Aspergillus</taxon>
        <taxon>Aspergillus subgen. Fumigati</taxon>
    </lineage>
</organism>
<dbReference type="GO" id="GO:0051603">
    <property type="term" value="P:proteolysis involved in protein catabolic process"/>
    <property type="evidence" value="ECO:0007669"/>
    <property type="project" value="TreeGrafter"/>
</dbReference>
<dbReference type="PANTHER" id="PTHR45962">
    <property type="entry name" value="N-FATTY-ACYL-AMINO ACID SYNTHASE/HYDROLASE PM20D1"/>
    <property type="match status" value="1"/>
</dbReference>
<evidence type="ECO:0000256" key="4">
    <source>
        <dbReference type="ARBA" id="ARBA00022801"/>
    </source>
</evidence>
<dbReference type="InterPro" id="IPR047177">
    <property type="entry name" value="Pept_M20A"/>
</dbReference>
<evidence type="ECO:0000313" key="6">
    <source>
        <dbReference type="EMBL" id="RLL99328.1"/>
    </source>
</evidence>
<dbReference type="GO" id="GO:0000328">
    <property type="term" value="C:fungal-type vacuole lumen"/>
    <property type="evidence" value="ECO:0007669"/>
    <property type="project" value="TreeGrafter"/>
</dbReference>
<comment type="similarity">
    <text evidence="1">Belongs to the peptidase M20A family.</text>
</comment>
<dbReference type="PANTHER" id="PTHR45962:SF1">
    <property type="entry name" value="N-FATTY-ACYL-AMINO ACID SYNTHASE_HYDROLASE PM20D1"/>
    <property type="match status" value="1"/>
</dbReference>
<gene>
    <name evidence="6" type="ORF">CFD26_107890</name>
</gene>
<evidence type="ECO:0000256" key="5">
    <source>
        <dbReference type="ARBA" id="ARBA00022833"/>
    </source>
</evidence>
<keyword evidence="3" id="KW-0479">Metal-binding</keyword>
<dbReference type="EMBL" id="NIDN02000034">
    <property type="protein sequence ID" value="RLL99328.1"/>
    <property type="molecule type" value="Genomic_DNA"/>
</dbReference>
<protein>
    <submittedName>
        <fullName evidence="6">Uncharacterized protein</fullName>
    </submittedName>
</protein>
<reference evidence="6 7" key="1">
    <citation type="submission" date="2018-08" db="EMBL/GenBank/DDBJ databases">
        <title>Draft genome sequences of two Aspergillus turcosus clinical strains isolated from bronchoalveolar lavage fluid: one azole-susceptible and the other azole-resistant.</title>
        <authorList>
            <person name="Parent-Michaud M."/>
            <person name="Dufresne P.J."/>
            <person name="Fournier E."/>
            <person name="Martineau C."/>
            <person name="Moreira S."/>
            <person name="Perkins V."/>
            <person name="De Repentigny L."/>
            <person name="Dufresne S.F."/>
        </authorList>
    </citation>
    <scope>NUCLEOTIDE SEQUENCE [LARGE SCALE GENOMIC DNA]</scope>
    <source>
        <strain evidence="6">HMR AF 1038</strain>
    </source>
</reference>
<keyword evidence="2" id="KW-0645">Protease</keyword>
<proteinExistence type="inferred from homology"/>
<dbReference type="GO" id="GO:0046872">
    <property type="term" value="F:metal ion binding"/>
    <property type="evidence" value="ECO:0007669"/>
    <property type="project" value="UniProtKB-KW"/>
</dbReference>
<name>A0A421DAY0_9EURO</name>
<accession>A0A421DAY0</accession>
<comment type="caution">
    <text evidence="6">The sequence shown here is derived from an EMBL/GenBank/DDBJ whole genome shotgun (WGS) entry which is preliminary data.</text>
</comment>